<dbReference type="GO" id="GO:0005829">
    <property type="term" value="C:cytosol"/>
    <property type="evidence" value="ECO:0007669"/>
    <property type="project" value="TreeGrafter"/>
</dbReference>
<keyword evidence="3" id="KW-0028">Amino-acid biosynthesis</keyword>
<dbReference type="SUPFAM" id="SSF52402">
    <property type="entry name" value="Adenine nucleotide alpha hydrolases-like"/>
    <property type="match status" value="1"/>
</dbReference>
<keyword evidence="3" id="KW-0061">Asparagine biosynthesis</keyword>
<name>A0A9X7PEI1_9ACTN</name>
<organism evidence="6 7">
    <name type="scientific">Streptosporangium nondiastaticum</name>
    <dbReference type="NCBI Taxonomy" id="35764"/>
    <lineage>
        <taxon>Bacteria</taxon>
        <taxon>Bacillati</taxon>
        <taxon>Actinomycetota</taxon>
        <taxon>Actinomycetes</taxon>
        <taxon>Streptosporangiales</taxon>
        <taxon>Streptosporangiaceae</taxon>
        <taxon>Streptosporangium</taxon>
    </lineage>
</organism>
<dbReference type="PANTHER" id="PTHR43284">
    <property type="entry name" value="ASPARAGINE SYNTHETASE (GLUTAMINE-HYDROLYZING)"/>
    <property type="match status" value="1"/>
</dbReference>
<dbReference type="InterPro" id="IPR014729">
    <property type="entry name" value="Rossmann-like_a/b/a_fold"/>
</dbReference>
<evidence type="ECO:0000256" key="3">
    <source>
        <dbReference type="ARBA" id="ARBA00022888"/>
    </source>
</evidence>
<proteinExistence type="predicted"/>
<reference evidence="6 7" key="1">
    <citation type="submission" date="2018-03" db="EMBL/GenBank/DDBJ databases">
        <title>Chitinolytic properties of Streptosporangium nondiastaticum TBG75A20.</title>
        <authorList>
            <person name="Gayathri V."/>
            <person name="Shiburaj S."/>
        </authorList>
    </citation>
    <scope>NUCLEOTIDE SEQUENCE [LARGE SCALE GENOMIC DNA]</scope>
    <source>
        <strain evidence="6 7">TBG75A20</strain>
    </source>
</reference>
<comment type="catalytic activity">
    <reaction evidence="4">
        <text>L-aspartate + L-glutamine + ATP + H2O = L-asparagine + L-glutamate + AMP + diphosphate + H(+)</text>
        <dbReference type="Rhea" id="RHEA:12228"/>
        <dbReference type="ChEBI" id="CHEBI:15377"/>
        <dbReference type="ChEBI" id="CHEBI:15378"/>
        <dbReference type="ChEBI" id="CHEBI:29985"/>
        <dbReference type="ChEBI" id="CHEBI:29991"/>
        <dbReference type="ChEBI" id="CHEBI:30616"/>
        <dbReference type="ChEBI" id="CHEBI:33019"/>
        <dbReference type="ChEBI" id="CHEBI:58048"/>
        <dbReference type="ChEBI" id="CHEBI:58359"/>
        <dbReference type="ChEBI" id="CHEBI:456215"/>
        <dbReference type="EC" id="6.3.5.4"/>
    </reaction>
</comment>
<dbReference type="EMBL" id="PXWG01000147">
    <property type="protein sequence ID" value="PSJ24968.1"/>
    <property type="molecule type" value="Genomic_DNA"/>
</dbReference>
<dbReference type="RefSeq" id="WP_106681455.1">
    <property type="nucleotide sequence ID" value="NZ_PXWG01000147.1"/>
</dbReference>
<evidence type="ECO:0000256" key="2">
    <source>
        <dbReference type="ARBA" id="ARBA00012737"/>
    </source>
</evidence>
<comment type="caution">
    <text evidence="6">The sequence shown here is derived from an EMBL/GenBank/DDBJ whole genome shotgun (WGS) entry which is preliminary data.</text>
</comment>
<dbReference type="InterPro" id="IPR001962">
    <property type="entry name" value="Asn_synthase"/>
</dbReference>
<dbReference type="OrthoDB" id="7053173at2"/>
<keyword evidence="7" id="KW-1185">Reference proteome</keyword>
<protein>
    <recommendedName>
        <fullName evidence="2">asparagine synthase (glutamine-hydrolyzing)</fullName>
        <ecNumber evidence="2">6.3.5.4</ecNumber>
    </recommendedName>
</protein>
<accession>A0A9X7PEI1</accession>
<dbReference type="PANTHER" id="PTHR43284:SF1">
    <property type="entry name" value="ASPARAGINE SYNTHETASE"/>
    <property type="match status" value="1"/>
</dbReference>
<dbReference type="Gene3D" id="3.40.50.620">
    <property type="entry name" value="HUPs"/>
    <property type="match status" value="1"/>
</dbReference>
<gene>
    <name evidence="6" type="ORF">B7P34_30660</name>
</gene>
<evidence type="ECO:0000259" key="5">
    <source>
        <dbReference type="Pfam" id="PF00733"/>
    </source>
</evidence>
<comment type="pathway">
    <text evidence="1">Amino-acid biosynthesis; L-asparagine biosynthesis; L-asparagine from L-aspartate (L-Gln route): step 1/1.</text>
</comment>
<evidence type="ECO:0000313" key="7">
    <source>
        <dbReference type="Proteomes" id="UP000242427"/>
    </source>
</evidence>
<dbReference type="Proteomes" id="UP000242427">
    <property type="component" value="Unassembled WGS sequence"/>
</dbReference>
<dbReference type="Pfam" id="PF00733">
    <property type="entry name" value="Asn_synthase"/>
    <property type="match status" value="1"/>
</dbReference>
<sequence>MDQSLSLQSVPAWFVVLPDTAAAAVPAAKALSFATRRLLHASGRPWIVGRWDPETAVTGAHRDARVVVIGEHAVPAADAERAAAAAAGTASPPELDRLAGRAGSFHLIASCPGRVRVQGGVVTLRRVFHAEATTPGGPVSVASDRADVLAELVGAGLDERRIALEMLASGVPYPWHGDPLWRGVHPVPGGHRLTLDAAGRARTTRWWSPPDPVVPLAAGAARLKEALAESVAVRTRGRDLVSSDLGGLDSTAVCCTAARGGAKVVAYTAAIHDEAGDDVYWAERTVRALGSVEHHVVPAREVAMTFDGIDTLRDVLDTPSIITVDRNRRMGIIEMAAARGSGLHFTGLGGDELLAGTPARLHTLMLTHPFIALHAIRGYAAKYRWSRRAVLSRLLDRRSYEAWLDRLARDLTGPAAPVEEPLLDWAVPPRMPPWATPDAVAAAREVIRTRRTPAGARGRDRGEHRELVAMDGISQWVRHIGQMSAPLGIAVSAPYYDAPVIEAALAVRTEERITPWRYKPLIVEAMRGVVPEASRTRSTKANATFEEEAGLRRNRRALLALCEDSRLVRLGLADGKVLHDWCRRALSAETESYQLHPTIACEVWLRSREMTPLPAADRKA</sequence>
<evidence type="ECO:0000256" key="1">
    <source>
        <dbReference type="ARBA" id="ARBA00005187"/>
    </source>
</evidence>
<dbReference type="GO" id="GO:0006529">
    <property type="term" value="P:asparagine biosynthetic process"/>
    <property type="evidence" value="ECO:0007669"/>
    <property type="project" value="UniProtKB-KW"/>
</dbReference>
<evidence type="ECO:0000256" key="4">
    <source>
        <dbReference type="ARBA" id="ARBA00048741"/>
    </source>
</evidence>
<dbReference type="GO" id="GO:0004066">
    <property type="term" value="F:asparagine synthase (glutamine-hydrolyzing) activity"/>
    <property type="evidence" value="ECO:0007669"/>
    <property type="project" value="UniProtKB-EC"/>
</dbReference>
<dbReference type="AlphaFoldDB" id="A0A9X7PEI1"/>
<dbReference type="EC" id="6.3.5.4" evidence="2"/>
<dbReference type="InterPro" id="IPR051786">
    <property type="entry name" value="ASN_synthetase/amidase"/>
</dbReference>
<evidence type="ECO:0000313" key="6">
    <source>
        <dbReference type="EMBL" id="PSJ24968.1"/>
    </source>
</evidence>
<feature type="domain" description="Asparagine synthetase" evidence="5">
    <location>
        <begin position="223"/>
        <end position="606"/>
    </location>
</feature>